<keyword evidence="9" id="KW-0539">Nucleus</keyword>
<dbReference type="KEGG" id="smo:SELMODRAFT_93518"/>
<dbReference type="InterPro" id="IPR001965">
    <property type="entry name" value="Znf_PHD"/>
</dbReference>
<evidence type="ECO:0008006" key="15">
    <source>
        <dbReference type="Google" id="ProtNLM"/>
    </source>
</evidence>
<evidence type="ECO:0000256" key="2">
    <source>
        <dbReference type="ARBA" id="ARBA00004718"/>
    </source>
</evidence>
<dbReference type="Gramene" id="EFJ28610">
    <property type="protein sequence ID" value="EFJ28610"/>
    <property type="gene ID" value="SELMODRAFT_93518"/>
</dbReference>
<keyword evidence="6 10" id="KW-0863">Zinc-finger</keyword>
<feature type="domain" description="SP-RING-type" evidence="12">
    <location>
        <begin position="334"/>
        <end position="417"/>
    </location>
</feature>
<dbReference type="InterPro" id="IPR004181">
    <property type="entry name" value="Znf_MIZ"/>
</dbReference>
<dbReference type="PROSITE" id="PS51044">
    <property type="entry name" value="ZF_SP_RING"/>
    <property type="match status" value="1"/>
</dbReference>
<dbReference type="SUPFAM" id="SSF68906">
    <property type="entry name" value="SAP domain"/>
    <property type="match status" value="1"/>
</dbReference>
<dbReference type="Pfam" id="PF02037">
    <property type="entry name" value="SAP"/>
    <property type="match status" value="1"/>
</dbReference>
<dbReference type="Pfam" id="PF02891">
    <property type="entry name" value="zf-MIZ"/>
    <property type="match status" value="1"/>
</dbReference>
<comment type="pathway">
    <text evidence="2">Protein modification; protein sumoylation.</text>
</comment>
<dbReference type="GO" id="GO:0000785">
    <property type="term" value="C:chromatin"/>
    <property type="evidence" value="ECO:0000318"/>
    <property type="project" value="GO_Central"/>
</dbReference>
<proteinExistence type="inferred from homology"/>
<evidence type="ECO:0000256" key="7">
    <source>
        <dbReference type="ARBA" id="ARBA00022786"/>
    </source>
</evidence>
<dbReference type="Pfam" id="PF00628">
    <property type="entry name" value="PHD"/>
    <property type="match status" value="1"/>
</dbReference>
<dbReference type="InterPro" id="IPR019786">
    <property type="entry name" value="Zinc_finger_PHD-type_CS"/>
</dbReference>
<keyword evidence="5" id="KW-0479">Metal-binding</keyword>
<reference evidence="13 14" key="1">
    <citation type="journal article" date="2011" name="Science">
        <title>The Selaginella genome identifies genetic changes associated with the evolution of vascular plants.</title>
        <authorList>
            <person name="Banks J.A."/>
            <person name="Nishiyama T."/>
            <person name="Hasebe M."/>
            <person name="Bowman J.L."/>
            <person name="Gribskov M."/>
            <person name="dePamphilis C."/>
            <person name="Albert V.A."/>
            <person name="Aono N."/>
            <person name="Aoyama T."/>
            <person name="Ambrose B.A."/>
            <person name="Ashton N.W."/>
            <person name="Axtell M.J."/>
            <person name="Barker E."/>
            <person name="Barker M.S."/>
            <person name="Bennetzen J.L."/>
            <person name="Bonawitz N.D."/>
            <person name="Chapple C."/>
            <person name="Cheng C."/>
            <person name="Correa L.G."/>
            <person name="Dacre M."/>
            <person name="DeBarry J."/>
            <person name="Dreyer I."/>
            <person name="Elias M."/>
            <person name="Engstrom E.M."/>
            <person name="Estelle M."/>
            <person name="Feng L."/>
            <person name="Finet C."/>
            <person name="Floyd S.K."/>
            <person name="Frommer W.B."/>
            <person name="Fujita T."/>
            <person name="Gramzow L."/>
            <person name="Gutensohn M."/>
            <person name="Harholt J."/>
            <person name="Hattori M."/>
            <person name="Heyl A."/>
            <person name="Hirai T."/>
            <person name="Hiwatashi Y."/>
            <person name="Ishikawa M."/>
            <person name="Iwata M."/>
            <person name="Karol K.G."/>
            <person name="Koehler B."/>
            <person name="Kolukisaoglu U."/>
            <person name="Kubo M."/>
            <person name="Kurata T."/>
            <person name="Lalonde S."/>
            <person name="Li K."/>
            <person name="Li Y."/>
            <person name="Litt A."/>
            <person name="Lyons E."/>
            <person name="Manning G."/>
            <person name="Maruyama T."/>
            <person name="Michael T.P."/>
            <person name="Mikami K."/>
            <person name="Miyazaki S."/>
            <person name="Morinaga S."/>
            <person name="Murata T."/>
            <person name="Mueller-Roeber B."/>
            <person name="Nelson D.R."/>
            <person name="Obara M."/>
            <person name="Oguri Y."/>
            <person name="Olmstead R.G."/>
            <person name="Onodera N."/>
            <person name="Petersen B.L."/>
            <person name="Pils B."/>
            <person name="Prigge M."/>
            <person name="Rensing S.A."/>
            <person name="Riano-Pachon D.M."/>
            <person name="Roberts A.W."/>
            <person name="Sato Y."/>
            <person name="Scheller H.V."/>
            <person name="Schulz B."/>
            <person name="Schulz C."/>
            <person name="Shakirov E.V."/>
            <person name="Shibagaki N."/>
            <person name="Shinohara N."/>
            <person name="Shippen D.E."/>
            <person name="Soerensen I."/>
            <person name="Sotooka R."/>
            <person name="Sugimoto N."/>
            <person name="Sugita M."/>
            <person name="Sumikawa N."/>
            <person name="Tanurdzic M."/>
            <person name="Theissen G."/>
            <person name="Ulvskov P."/>
            <person name="Wakazuki S."/>
            <person name="Weng J.K."/>
            <person name="Willats W.W."/>
            <person name="Wipf D."/>
            <person name="Wolf P.G."/>
            <person name="Yang L."/>
            <person name="Zimmer A.D."/>
            <person name="Zhu Q."/>
            <person name="Mitros T."/>
            <person name="Hellsten U."/>
            <person name="Loque D."/>
            <person name="Otillar R."/>
            <person name="Salamov A."/>
            <person name="Schmutz J."/>
            <person name="Shapiro H."/>
            <person name="Lindquist E."/>
            <person name="Lucas S."/>
            <person name="Rokhsar D."/>
            <person name="Grigoriev I.V."/>
        </authorList>
    </citation>
    <scope>NUCLEOTIDE SEQUENCE [LARGE SCALE GENOMIC DNA]</scope>
</reference>
<keyword evidence="7" id="KW-0833">Ubl conjugation pathway</keyword>
<evidence type="ECO:0000313" key="14">
    <source>
        <dbReference type="Proteomes" id="UP000001514"/>
    </source>
</evidence>
<dbReference type="PROSITE" id="PS50800">
    <property type="entry name" value="SAP"/>
    <property type="match status" value="1"/>
</dbReference>
<dbReference type="InterPro" id="IPR036361">
    <property type="entry name" value="SAP_dom_sf"/>
</dbReference>
<comment type="subcellular location">
    <subcellularLocation>
        <location evidence="1">Nucleus</location>
    </subcellularLocation>
</comment>
<dbReference type="InParanoid" id="D8RGJ8"/>
<dbReference type="AlphaFoldDB" id="D8RGJ8"/>
<dbReference type="OMA" id="DHISENH"/>
<gene>
    <name evidence="13" type="ORF">SELMODRAFT_93518</name>
</gene>
<dbReference type="GO" id="GO:0005634">
    <property type="term" value="C:nucleus"/>
    <property type="evidence" value="ECO:0007669"/>
    <property type="project" value="UniProtKB-SubCell"/>
</dbReference>
<dbReference type="Gene3D" id="1.10.720.30">
    <property type="entry name" value="SAP domain"/>
    <property type="match status" value="1"/>
</dbReference>
<dbReference type="SMART" id="SM00513">
    <property type="entry name" value="SAP"/>
    <property type="match status" value="1"/>
</dbReference>
<evidence type="ECO:0000256" key="6">
    <source>
        <dbReference type="ARBA" id="ARBA00022771"/>
    </source>
</evidence>
<feature type="non-terminal residue" evidence="13">
    <location>
        <position position="492"/>
    </location>
</feature>
<dbReference type="SMART" id="SM00249">
    <property type="entry name" value="PHD"/>
    <property type="match status" value="1"/>
</dbReference>
<dbReference type="CDD" id="cd15570">
    <property type="entry name" value="PHD_Bye1p_SIZ1_like"/>
    <property type="match status" value="1"/>
</dbReference>
<dbReference type="Proteomes" id="UP000001514">
    <property type="component" value="Unassembled WGS sequence"/>
</dbReference>
<keyword evidence="14" id="KW-1185">Reference proteome</keyword>
<dbReference type="InterPro" id="IPR011011">
    <property type="entry name" value="Znf_FYVE_PHD"/>
</dbReference>
<dbReference type="PANTHER" id="PTHR10782">
    <property type="entry name" value="ZINC FINGER MIZ DOMAIN-CONTAINING PROTEIN"/>
    <property type="match status" value="1"/>
</dbReference>
<evidence type="ECO:0000256" key="8">
    <source>
        <dbReference type="ARBA" id="ARBA00022833"/>
    </source>
</evidence>
<dbReference type="InterPro" id="IPR013083">
    <property type="entry name" value="Znf_RING/FYVE/PHD"/>
</dbReference>
<evidence type="ECO:0000256" key="10">
    <source>
        <dbReference type="PROSITE-ProRule" id="PRU00452"/>
    </source>
</evidence>
<keyword evidence="8" id="KW-0862">Zinc</keyword>
<dbReference type="PANTHER" id="PTHR10782:SF102">
    <property type="entry name" value="E3 SUMO-PROTEIN LIGASE SIZ1"/>
    <property type="match status" value="1"/>
</dbReference>
<comment type="similarity">
    <text evidence="3">Belongs to the PIAS family.</text>
</comment>
<evidence type="ECO:0000256" key="3">
    <source>
        <dbReference type="ARBA" id="ARBA00005383"/>
    </source>
</evidence>
<dbReference type="InterPro" id="IPR019787">
    <property type="entry name" value="Znf_PHD-finger"/>
</dbReference>
<evidence type="ECO:0000259" key="11">
    <source>
        <dbReference type="PROSITE" id="PS50800"/>
    </source>
</evidence>
<protein>
    <recommendedName>
        <fullName evidence="15">SP-RING-type domain-containing protein</fullName>
    </recommendedName>
</protein>
<evidence type="ECO:0000256" key="5">
    <source>
        <dbReference type="ARBA" id="ARBA00022723"/>
    </source>
</evidence>
<organism evidence="14">
    <name type="scientific">Selaginella moellendorffii</name>
    <name type="common">Spikemoss</name>
    <dbReference type="NCBI Taxonomy" id="88036"/>
    <lineage>
        <taxon>Eukaryota</taxon>
        <taxon>Viridiplantae</taxon>
        <taxon>Streptophyta</taxon>
        <taxon>Embryophyta</taxon>
        <taxon>Tracheophyta</taxon>
        <taxon>Lycopodiopsida</taxon>
        <taxon>Selaginellales</taxon>
        <taxon>Selaginellaceae</taxon>
        <taxon>Selaginella</taxon>
    </lineage>
</organism>
<dbReference type="HOGENOM" id="CLU_041609_0_0_1"/>
<evidence type="ECO:0000313" key="13">
    <source>
        <dbReference type="EMBL" id="EFJ28610.1"/>
    </source>
</evidence>
<feature type="non-terminal residue" evidence="13">
    <location>
        <position position="1"/>
    </location>
</feature>
<dbReference type="FunCoup" id="D8RGJ8">
    <property type="interactions" value="3106"/>
</dbReference>
<accession>D8RGJ8</accession>
<evidence type="ECO:0000256" key="9">
    <source>
        <dbReference type="ARBA" id="ARBA00023242"/>
    </source>
</evidence>
<dbReference type="GO" id="GO:0061665">
    <property type="term" value="F:SUMO ligase activity"/>
    <property type="evidence" value="ECO:0000318"/>
    <property type="project" value="GO_Central"/>
</dbReference>
<dbReference type="SUPFAM" id="SSF57903">
    <property type="entry name" value="FYVE/PHD zinc finger"/>
    <property type="match status" value="1"/>
</dbReference>
<evidence type="ECO:0000256" key="4">
    <source>
        <dbReference type="ARBA" id="ARBA00022679"/>
    </source>
</evidence>
<evidence type="ECO:0000259" key="12">
    <source>
        <dbReference type="PROSITE" id="PS51044"/>
    </source>
</evidence>
<dbReference type="GO" id="GO:0008270">
    <property type="term" value="F:zinc ion binding"/>
    <property type="evidence" value="ECO:0007669"/>
    <property type="project" value="UniProtKB-KW"/>
</dbReference>
<feature type="domain" description="SAP" evidence="11">
    <location>
        <begin position="2"/>
        <end position="36"/>
    </location>
</feature>
<dbReference type="GO" id="GO:0016925">
    <property type="term" value="P:protein sumoylation"/>
    <property type="evidence" value="ECO:0000318"/>
    <property type="project" value="GO_Central"/>
</dbReference>
<name>D8RGJ8_SELML</name>
<evidence type="ECO:0000256" key="1">
    <source>
        <dbReference type="ARBA" id="ARBA00004123"/>
    </source>
</evidence>
<dbReference type="STRING" id="88036.D8RGJ8"/>
<dbReference type="UniPathway" id="UPA00886"/>
<dbReference type="EMBL" id="GL377579">
    <property type="protein sequence ID" value="EFJ28610.1"/>
    <property type="molecule type" value="Genomic_DNA"/>
</dbReference>
<keyword evidence="4" id="KW-0808">Transferase</keyword>
<dbReference type="InterPro" id="IPR003034">
    <property type="entry name" value="SAP_dom"/>
</dbReference>
<dbReference type="PROSITE" id="PS01359">
    <property type="entry name" value="ZF_PHD_1"/>
    <property type="match status" value="1"/>
</dbReference>
<dbReference type="Gene3D" id="3.30.40.10">
    <property type="entry name" value="Zinc/RING finger domain, C3HC4 (zinc finger)"/>
    <property type="match status" value="2"/>
</dbReference>
<sequence length="492" mass="54232">QLASFRIKELKDVLTRLGLPKQGKKQVLMDKVLAVLVPSEWQQHPPDGNRSSIAAQVIDDIYRKLRGSGAVELASGHRNFSGAVSVSAGRSDEPDETENRCPCGSSLDTGTMIQCDNQACKVWQHLNCVVIPENAAEGVEPDVPSQFYCEICRINYGDPFCVTLSQPLPAAKFYAPAALQMEGASPLHSLEKTFILSKADRENLHKPNHDLQVWCLLLNDKVPFRMHWPDCAELRVNGVVVRVTTRAAKQLLGANGRDDGPGITACTREGTNRISLSACDARPFCMGVRIIRRLSVEQVMSLIPSAARGESFEEALARVRRCIDGGASDAGDDDDSDLEVVADSVTMNLSCPMSGSRIHIAGRFKPCAHMGGFDLKTFVELNQRARKWQCPVCMKNYSLDQLIIDPFFNRITHAMKDYGEDIKEVELKADGSWRPKLEGETVSRQPWRSPDGTPVLANGFHKATVKQEEGVSQGRPPLKIGMKRAHDGSWAV</sequence>